<accession>A0A3N1H274</accession>
<dbReference type="EMBL" id="RJKM01000001">
    <property type="protein sequence ID" value="ROP36600.1"/>
    <property type="molecule type" value="Genomic_DNA"/>
</dbReference>
<proteinExistence type="predicted"/>
<dbReference type="PANTHER" id="PTHR10579">
    <property type="entry name" value="CALCIUM-ACTIVATED CHLORIDE CHANNEL REGULATOR"/>
    <property type="match status" value="1"/>
</dbReference>
<feature type="region of interest" description="Disordered" evidence="1">
    <location>
        <begin position="436"/>
        <end position="468"/>
    </location>
</feature>
<dbReference type="PROSITE" id="PS50234">
    <property type="entry name" value="VWFA"/>
    <property type="match status" value="1"/>
</dbReference>
<evidence type="ECO:0000259" key="2">
    <source>
        <dbReference type="PROSITE" id="PS50234"/>
    </source>
</evidence>
<evidence type="ECO:0000313" key="3">
    <source>
        <dbReference type="EMBL" id="ROP36600.1"/>
    </source>
</evidence>
<dbReference type="Gene3D" id="2.60.40.3670">
    <property type="match status" value="1"/>
</dbReference>
<dbReference type="SMART" id="SM00327">
    <property type="entry name" value="VWA"/>
    <property type="match status" value="1"/>
</dbReference>
<dbReference type="CDD" id="cd00198">
    <property type="entry name" value="vWFA"/>
    <property type="match status" value="1"/>
</dbReference>
<evidence type="ECO:0000313" key="4">
    <source>
        <dbReference type="Proteomes" id="UP000268727"/>
    </source>
</evidence>
<evidence type="ECO:0000256" key="1">
    <source>
        <dbReference type="SAM" id="MobiDB-lite"/>
    </source>
</evidence>
<feature type="compositionally biased region" description="Low complexity" evidence="1">
    <location>
        <begin position="447"/>
        <end position="465"/>
    </location>
</feature>
<dbReference type="RefSeq" id="WP_123742554.1">
    <property type="nucleotide sequence ID" value="NZ_RJKM01000001.1"/>
</dbReference>
<dbReference type="Gene3D" id="1.20.120.1690">
    <property type="match status" value="1"/>
</dbReference>
<organism evidence="3 4">
    <name type="scientific">Saccharothrix texasensis</name>
    <dbReference type="NCBI Taxonomy" id="103734"/>
    <lineage>
        <taxon>Bacteria</taxon>
        <taxon>Bacillati</taxon>
        <taxon>Actinomycetota</taxon>
        <taxon>Actinomycetes</taxon>
        <taxon>Pseudonocardiales</taxon>
        <taxon>Pseudonocardiaceae</taxon>
        <taxon>Saccharothrix</taxon>
    </lineage>
</organism>
<dbReference type="InterPro" id="IPR051266">
    <property type="entry name" value="CLCR"/>
</dbReference>
<dbReference type="SUPFAM" id="SSF53300">
    <property type="entry name" value="vWA-like"/>
    <property type="match status" value="1"/>
</dbReference>
<feature type="domain" description="VWFA" evidence="2">
    <location>
        <begin position="53"/>
        <end position="234"/>
    </location>
</feature>
<keyword evidence="4" id="KW-1185">Reference proteome</keyword>
<dbReference type="PANTHER" id="PTHR10579:SF43">
    <property type="entry name" value="ZINC FINGER (C3HC4-TYPE RING FINGER) FAMILY PROTEIN"/>
    <property type="match status" value="1"/>
</dbReference>
<sequence length="494" mass="52102">MSHGDDDMDDNAPGFSLAVSQNRYLSTEDDEMHAILTVTAQGVPGADVTAEVAEVIAIDCSGSMAYPPTKIAAAQRATKAAIDALRDGALFAVIEGTHVARVVYPTGPRLVAATPATRRAAKKAVSQLQAGGGTNMGEWLGLARGLLSDHPTAVRHVIMLTDGQNSEADVRLDVELPACARVFTCDARGIGADWEKRELLRIAAALHGTADAVRQPADLVADFEAMTRTAMGKVVPEVRVVVKTTTRSEVDFLRQTFPTEAGLVGDEVDARTTAFGTGSWGAESREFHLRLKVDSSDAEPDTDIRVGRVDLEVRRAGATEFERACPPAVVLVRWTDDMKKSSIMDPKVAHYTDQAELGQAVLRGCDAHDAGDLATAAAEWGRAVALATALDNDKVLQRLLRLVDVVGEPADGVVRLKDDLAAVDLLSVGMSSVMSSMSPEMPPAASPSPAARATTGGTTGGATKAAPERTCPNCGKSWPATARFCGDCRTAMTT</sequence>
<dbReference type="Gene3D" id="3.40.50.410">
    <property type="entry name" value="von Willebrand factor, type A domain"/>
    <property type="match status" value="1"/>
</dbReference>
<protein>
    <submittedName>
        <fullName evidence="3">Ca-activated chloride channel family protein</fullName>
    </submittedName>
</protein>
<dbReference type="InterPro" id="IPR002035">
    <property type="entry name" value="VWF_A"/>
</dbReference>
<comment type="caution">
    <text evidence="3">The sequence shown here is derived from an EMBL/GenBank/DDBJ whole genome shotgun (WGS) entry which is preliminary data.</text>
</comment>
<dbReference type="Proteomes" id="UP000268727">
    <property type="component" value="Unassembled WGS sequence"/>
</dbReference>
<gene>
    <name evidence="3" type="ORF">EDD40_1874</name>
</gene>
<dbReference type="AlphaFoldDB" id="A0A3N1H274"/>
<dbReference type="InterPro" id="IPR036465">
    <property type="entry name" value="vWFA_dom_sf"/>
</dbReference>
<dbReference type="Pfam" id="PF13768">
    <property type="entry name" value="VWA_3"/>
    <property type="match status" value="1"/>
</dbReference>
<dbReference type="OrthoDB" id="568872at2"/>
<name>A0A3N1H274_9PSEU</name>
<reference evidence="3 4" key="1">
    <citation type="submission" date="2018-11" db="EMBL/GenBank/DDBJ databases">
        <title>Sequencing the genomes of 1000 actinobacteria strains.</title>
        <authorList>
            <person name="Klenk H.-P."/>
        </authorList>
    </citation>
    <scope>NUCLEOTIDE SEQUENCE [LARGE SCALE GENOMIC DNA]</scope>
    <source>
        <strain evidence="3 4">DSM 44231</strain>
    </source>
</reference>